<dbReference type="PANTHER" id="PTHR31286">
    <property type="entry name" value="GLYCINE-RICH CELL WALL STRUCTURAL PROTEIN 1.8-LIKE"/>
    <property type="match status" value="1"/>
</dbReference>
<dbReference type="PANTHER" id="PTHR31286:SF167">
    <property type="entry name" value="OS09G0268800 PROTEIN"/>
    <property type="match status" value="1"/>
</dbReference>
<protein>
    <submittedName>
        <fullName evidence="2">Uncharacterized protein</fullName>
    </submittedName>
</protein>
<organism evidence="2 3">
    <name type="scientific">Lithospermum erythrorhizon</name>
    <name type="common">Purple gromwell</name>
    <name type="synonym">Lithospermum officinale var. erythrorhizon</name>
    <dbReference type="NCBI Taxonomy" id="34254"/>
    <lineage>
        <taxon>Eukaryota</taxon>
        <taxon>Viridiplantae</taxon>
        <taxon>Streptophyta</taxon>
        <taxon>Embryophyta</taxon>
        <taxon>Tracheophyta</taxon>
        <taxon>Spermatophyta</taxon>
        <taxon>Magnoliopsida</taxon>
        <taxon>eudicotyledons</taxon>
        <taxon>Gunneridae</taxon>
        <taxon>Pentapetalae</taxon>
        <taxon>asterids</taxon>
        <taxon>lamiids</taxon>
        <taxon>Boraginales</taxon>
        <taxon>Boraginaceae</taxon>
        <taxon>Boraginoideae</taxon>
        <taxon>Lithospermeae</taxon>
        <taxon>Lithospermum</taxon>
    </lineage>
</organism>
<evidence type="ECO:0000256" key="1">
    <source>
        <dbReference type="SAM" id="MobiDB-lite"/>
    </source>
</evidence>
<feature type="compositionally biased region" description="Basic and acidic residues" evidence="1">
    <location>
        <begin position="345"/>
        <end position="357"/>
    </location>
</feature>
<dbReference type="InterPro" id="IPR040256">
    <property type="entry name" value="At4g02000-like"/>
</dbReference>
<accession>A0AAV3P4C8</accession>
<comment type="caution">
    <text evidence="2">The sequence shown here is derived from an EMBL/GenBank/DDBJ whole genome shotgun (WGS) entry which is preliminary data.</text>
</comment>
<dbReference type="Proteomes" id="UP001454036">
    <property type="component" value="Unassembled WGS sequence"/>
</dbReference>
<dbReference type="AlphaFoldDB" id="A0AAV3P4C8"/>
<evidence type="ECO:0000313" key="3">
    <source>
        <dbReference type="Proteomes" id="UP001454036"/>
    </source>
</evidence>
<keyword evidence="3" id="KW-1185">Reference proteome</keyword>
<dbReference type="EMBL" id="BAABME010000735">
    <property type="protein sequence ID" value="GAA0145100.1"/>
    <property type="molecule type" value="Genomic_DNA"/>
</dbReference>
<name>A0AAV3P4C8_LITER</name>
<proteinExistence type="predicted"/>
<gene>
    <name evidence="2" type="ORF">LIER_05366</name>
</gene>
<sequence>MDAAIIRSLLNCNLTDMELRPVRLEDLRVSRVAGPILHIFFPSFTEKKLIVENGPWCYDSQLLVMKDWVRGEDPLTLHFDESVFWMHFRGLKAKFFTWDVASKLENAFPGRMIQFQTDDEVAAGYLAYERLPNLCFKCGRLGHLVRGSDPKKVRVYDLWIKAPLEKSWVIFRLNDEPDEGSLDRANEHHPVDSAIIEIGGTPLAQTKEIVGLTDDKETHLIHTLAYSEGTITMGSSEEQLKHGQEEDAHKGGNKEMRFPLLKRTTSSKTTEALSFFGFQTTKTEEDKMRKGTMGMVVNPKKRHHPYQRLGGLMARNKKPSLFIVGLEASNSNPIVGLEASNSDTKMAKAEDQPLRSQ</sequence>
<reference evidence="2 3" key="1">
    <citation type="submission" date="2024-01" db="EMBL/GenBank/DDBJ databases">
        <title>The complete chloroplast genome sequence of Lithospermum erythrorhizon: insights into the phylogenetic relationship among Boraginaceae species and the maternal lineages of purple gromwells.</title>
        <authorList>
            <person name="Okada T."/>
            <person name="Watanabe K."/>
        </authorList>
    </citation>
    <scope>NUCLEOTIDE SEQUENCE [LARGE SCALE GENOMIC DNA]</scope>
</reference>
<feature type="region of interest" description="Disordered" evidence="1">
    <location>
        <begin position="337"/>
        <end position="357"/>
    </location>
</feature>
<evidence type="ECO:0000313" key="2">
    <source>
        <dbReference type="EMBL" id="GAA0145100.1"/>
    </source>
</evidence>